<dbReference type="CDD" id="cd11593">
    <property type="entry name" value="Agmatinase-like_2"/>
    <property type="match status" value="1"/>
</dbReference>
<dbReference type="Proteomes" id="UP001203607">
    <property type="component" value="Unassembled WGS sequence"/>
</dbReference>
<dbReference type="EC" id="3.5.3.11" evidence="5"/>
<keyword evidence="3 4" id="KW-0378">Hydrolase</keyword>
<accession>A0ABT0PQ12</accession>
<organism evidence="5 6">
    <name type="scientific">Flagellimonas spongiicola</name>
    <dbReference type="NCBI Taxonomy" id="2942208"/>
    <lineage>
        <taxon>Bacteria</taxon>
        <taxon>Pseudomonadati</taxon>
        <taxon>Bacteroidota</taxon>
        <taxon>Flavobacteriia</taxon>
        <taxon>Flavobacteriales</taxon>
        <taxon>Flavobacteriaceae</taxon>
        <taxon>Flagellimonas</taxon>
    </lineage>
</organism>
<evidence type="ECO:0000256" key="4">
    <source>
        <dbReference type="RuleBase" id="RU003684"/>
    </source>
</evidence>
<dbReference type="InterPro" id="IPR005925">
    <property type="entry name" value="Agmatinase-rel"/>
</dbReference>
<comment type="similarity">
    <text evidence="1">Belongs to the arginase family. Agmatinase subfamily.</text>
</comment>
<protein>
    <submittedName>
        <fullName evidence="5">Agmatinase</fullName>
        <ecNumber evidence="5">3.5.3.11</ecNumber>
    </submittedName>
</protein>
<name>A0ABT0PQ12_9FLAO</name>
<keyword evidence="6" id="KW-1185">Reference proteome</keyword>
<comment type="caution">
    <text evidence="5">The sequence shown here is derived from an EMBL/GenBank/DDBJ whole genome shotgun (WGS) entry which is preliminary data.</text>
</comment>
<proteinExistence type="inferred from homology"/>
<evidence type="ECO:0000313" key="6">
    <source>
        <dbReference type="Proteomes" id="UP001203607"/>
    </source>
</evidence>
<dbReference type="InterPro" id="IPR020855">
    <property type="entry name" value="Ureohydrolase_Mn_BS"/>
</dbReference>
<dbReference type="PANTHER" id="PTHR11358">
    <property type="entry name" value="ARGINASE/AGMATINASE"/>
    <property type="match status" value="1"/>
</dbReference>
<dbReference type="GO" id="GO:0008783">
    <property type="term" value="F:agmatinase activity"/>
    <property type="evidence" value="ECO:0007669"/>
    <property type="project" value="UniProtKB-EC"/>
</dbReference>
<dbReference type="EMBL" id="JAMFMA010000001">
    <property type="protein sequence ID" value="MCL6273479.1"/>
    <property type="molecule type" value="Genomic_DNA"/>
</dbReference>
<dbReference type="PIRSF" id="PIRSF036979">
    <property type="entry name" value="Arginase"/>
    <property type="match status" value="1"/>
</dbReference>
<evidence type="ECO:0000256" key="3">
    <source>
        <dbReference type="ARBA" id="ARBA00022801"/>
    </source>
</evidence>
<gene>
    <name evidence="5" type="primary">speB</name>
    <name evidence="5" type="ORF">M3P19_05625</name>
</gene>
<dbReference type="PANTHER" id="PTHR11358:SF26">
    <property type="entry name" value="GUANIDINO ACID HYDROLASE, MITOCHONDRIAL"/>
    <property type="match status" value="1"/>
</dbReference>
<dbReference type="SUPFAM" id="SSF52768">
    <property type="entry name" value="Arginase/deacetylase"/>
    <property type="match status" value="1"/>
</dbReference>
<evidence type="ECO:0000256" key="1">
    <source>
        <dbReference type="ARBA" id="ARBA00009227"/>
    </source>
</evidence>
<dbReference type="Pfam" id="PF00491">
    <property type="entry name" value="Arginase"/>
    <property type="match status" value="1"/>
</dbReference>
<dbReference type="PROSITE" id="PS01053">
    <property type="entry name" value="ARGINASE_1"/>
    <property type="match status" value="1"/>
</dbReference>
<reference evidence="5 6" key="1">
    <citation type="submission" date="2022-05" db="EMBL/GenBank/DDBJ databases">
        <authorList>
            <person name="Park J.-S."/>
        </authorList>
    </citation>
    <scope>NUCLEOTIDE SEQUENCE [LARGE SCALE GENOMIC DNA]</scope>
    <source>
        <strain evidence="5 6">2012CJ35-5</strain>
    </source>
</reference>
<dbReference type="Gene3D" id="3.40.800.10">
    <property type="entry name" value="Ureohydrolase domain"/>
    <property type="match status" value="1"/>
</dbReference>
<sequence length="282" mass="31807">MYEDLNLAFEQTLGLLWEMTKITLQGILFDEKSSYLRGPALAPALIRKAYHSNSANYYAEDGTEILPDLFEDKGDYKIDSYFDITDITKSNLALENPILTIGGDHSITYPVIKAIHSRFGKLDILHIDAHGDLYSNFEGDPYSHACPFYNIMKDGLAENLYQVGIRTLNKEQRSNAKKFGVHINEMKDFQSFKMPEFRNPLYLSLDMDALDPAFAPGVSHHEPGGLTTREVIRIIQNINVPLIGADIVEYNPERDINGMTAMVSAKLFREIISKMLANHQGA</sequence>
<keyword evidence="2" id="KW-0479">Metal-binding</keyword>
<dbReference type="RefSeq" id="WP_249656654.1">
    <property type="nucleotide sequence ID" value="NZ_JAMFMA010000001.1"/>
</dbReference>
<dbReference type="NCBIfam" id="TIGR01230">
    <property type="entry name" value="agmatinase"/>
    <property type="match status" value="1"/>
</dbReference>
<evidence type="ECO:0000313" key="5">
    <source>
        <dbReference type="EMBL" id="MCL6273479.1"/>
    </source>
</evidence>
<dbReference type="InterPro" id="IPR023696">
    <property type="entry name" value="Ureohydrolase_dom_sf"/>
</dbReference>
<dbReference type="PROSITE" id="PS51409">
    <property type="entry name" value="ARGINASE_2"/>
    <property type="match status" value="1"/>
</dbReference>
<dbReference type="InterPro" id="IPR006035">
    <property type="entry name" value="Ureohydrolase"/>
</dbReference>
<evidence type="ECO:0000256" key="2">
    <source>
        <dbReference type="ARBA" id="ARBA00022723"/>
    </source>
</evidence>